<comment type="subcellular location">
    <subcellularLocation>
        <location evidence="2">Cell inner membrane</location>
        <topology evidence="2">Multi-pass membrane protein</topology>
    </subcellularLocation>
</comment>
<evidence type="ECO:0000256" key="4">
    <source>
        <dbReference type="ARBA" id="ARBA00022475"/>
    </source>
</evidence>
<evidence type="ECO:0000313" key="12">
    <source>
        <dbReference type="EMBL" id="ALZ86514.1"/>
    </source>
</evidence>
<dbReference type="UniPathway" id="UPA00252"/>
<evidence type="ECO:0000256" key="3">
    <source>
        <dbReference type="ARBA" id="ARBA00004744"/>
    </source>
</evidence>
<keyword evidence="9" id="KW-0627">Porphyrin biosynthesis</keyword>
<reference evidence="12" key="1">
    <citation type="submission" date="2016-01" db="EMBL/GenBank/DDBJ databases">
        <title>Annotation of Pseudomonas oryzihabitans USDA-ARS-USMARC-56511.</title>
        <authorList>
            <person name="Harhay G.P."/>
            <person name="Harhay D.M."/>
            <person name="Smith T.P.L."/>
            <person name="Bono J.L."/>
            <person name="Heaton M.P."/>
            <person name="Clawson M.L."/>
            <person name="Chitko-Mckown C.G."/>
            <person name="Capik S.F."/>
            <person name="DeDonder K.D."/>
            <person name="Apley M.D."/>
            <person name="Lubbers B.V."/>
            <person name="White B.J."/>
            <person name="Larson R.L."/>
        </authorList>
    </citation>
    <scope>NUCLEOTIDE SEQUENCE [LARGE SCALE GENOMIC DNA]</scope>
    <source>
        <strain evidence="12">USDA-ARS-USMARC-56511</strain>
    </source>
</reference>
<dbReference type="KEGG" id="por:APT59_20735"/>
<evidence type="ECO:0000256" key="2">
    <source>
        <dbReference type="ARBA" id="ARBA00004429"/>
    </source>
</evidence>
<keyword evidence="7 10" id="KW-1133">Transmembrane helix</keyword>
<dbReference type="Gene3D" id="1.25.40.10">
    <property type="entry name" value="Tetratricopeptide repeat domain"/>
    <property type="match status" value="2"/>
</dbReference>
<dbReference type="Proteomes" id="UP000064137">
    <property type="component" value="Chromosome"/>
</dbReference>
<dbReference type="InterPro" id="IPR011990">
    <property type="entry name" value="TPR-like_helical_dom_sf"/>
</dbReference>
<dbReference type="AlphaFoldDB" id="A0A0U4WLZ5"/>
<dbReference type="NCBIfam" id="TIGR00540">
    <property type="entry name" value="TPR_hemY_coli"/>
    <property type="match status" value="1"/>
</dbReference>
<evidence type="ECO:0000256" key="6">
    <source>
        <dbReference type="ARBA" id="ARBA00022692"/>
    </source>
</evidence>
<evidence type="ECO:0000256" key="9">
    <source>
        <dbReference type="ARBA" id="ARBA00023244"/>
    </source>
</evidence>
<dbReference type="GO" id="GO:0005886">
    <property type="term" value="C:plasma membrane"/>
    <property type="evidence" value="ECO:0007669"/>
    <property type="project" value="UniProtKB-SubCell"/>
</dbReference>
<organism evidence="12 13">
    <name type="scientific">Pseudomonas oryzihabitans</name>
    <dbReference type="NCBI Taxonomy" id="47885"/>
    <lineage>
        <taxon>Bacteria</taxon>
        <taxon>Pseudomonadati</taxon>
        <taxon>Pseudomonadota</taxon>
        <taxon>Gammaproteobacteria</taxon>
        <taxon>Pseudomonadales</taxon>
        <taxon>Pseudomonadaceae</taxon>
        <taxon>Pseudomonas</taxon>
    </lineage>
</organism>
<gene>
    <name evidence="12" type="ORF">APT59_20735</name>
</gene>
<evidence type="ECO:0000256" key="8">
    <source>
        <dbReference type="ARBA" id="ARBA00023136"/>
    </source>
</evidence>
<dbReference type="InterPro" id="IPR010817">
    <property type="entry name" value="HemY_N"/>
</dbReference>
<dbReference type="Pfam" id="PF07219">
    <property type="entry name" value="HemY_N"/>
    <property type="match status" value="1"/>
</dbReference>
<evidence type="ECO:0000256" key="1">
    <source>
        <dbReference type="ARBA" id="ARBA00002962"/>
    </source>
</evidence>
<dbReference type="SUPFAM" id="SSF48452">
    <property type="entry name" value="TPR-like"/>
    <property type="match status" value="1"/>
</dbReference>
<name>A0A0U4WLZ5_9PSED</name>
<dbReference type="RefSeq" id="WP_059316566.1">
    <property type="nucleotide sequence ID" value="NZ_CP013987.1"/>
</dbReference>
<evidence type="ECO:0000256" key="7">
    <source>
        <dbReference type="ARBA" id="ARBA00022989"/>
    </source>
</evidence>
<sequence length="402" mass="45302">MKRLYLLFLFALLVGLGVAVVLAKEPGYVLLSYSNFRYESSLWAFLALLVAIWLALYILKLVLGALGLTGKVLNPWSRHNRQRRLEQARHKGQLELAEGNWSGALKHLKGAAEHADQPLFVLLGAARAANELGDLEERDRLLRQAREREPQAELAIGLQQARLQIDRGQYLEARDSLAPLQAKYPKNGEVLLQLQRLQVTLRDWPALIALLPQLRKQQVLRPQEQDDLERKVWIATLDEVPAQGAESAVDAQWQQVPTALKGDASVVLAYARQLRAIGRDDLAEEVLHITLNRQWDERLVELYGQLRPRDASRPLHHAEGWLKDKPQDPVLLLALGRLCMNNQLWGKAREYLERSLAQRPSAITAGELARVTMQLGDVSRSQQLLQSQWRDPAAGSLPPAKG</sequence>
<dbReference type="InterPro" id="IPR005254">
    <property type="entry name" value="Heme_biosyn_assoc_TPR_pro"/>
</dbReference>
<feature type="transmembrane region" description="Helical" evidence="10">
    <location>
        <begin position="42"/>
        <end position="68"/>
    </location>
</feature>
<dbReference type="OrthoDB" id="7053339at2"/>
<evidence type="ECO:0000313" key="13">
    <source>
        <dbReference type="Proteomes" id="UP000064137"/>
    </source>
</evidence>
<comment type="pathway">
    <text evidence="3">Porphyrin-containing compound metabolism; protoheme biosynthesis.</text>
</comment>
<accession>A0A0U4WLZ5</accession>
<dbReference type="GO" id="GO:0006779">
    <property type="term" value="P:porphyrin-containing compound biosynthetic process"/>
    <property type="evidence" value="ECO:0007669"/>
    <property type="project" value="UniProtKB-KW"/>
</dbReference>
<evidence type="ECO:0000256" key="10">
    <source>
        <dbReference type="SAM" id="Phobius"/>
    </source>
</evidence>
<comment type="function">
    <text evidence="1">Involved in a late step of protoheme IX synthesis.</text>
</comment>
<dbReference type="EMBL" id="CP013987">
    <property type="protein sequence ID" value="ALZ86514.1"/>
    <property type="molecule type" value="Genomic_DNA"/>
</dbReference>
<keyword evidence="4" id="KW-1003">Cell membrane</keyword>
<dbReference type="GO" id="GO:0042168">
    <property type="term" value="P:heme metabolic process"/>
    <property type="evidence" value="ECO:0007669"/>
    <property type="project" value="InterPro"/>
</dbReference>
<keyword evidence="8 10" id="KW-0472">Membrane</keyword>
<keyword evidence="6 10" id="KW-0812">Transmembrane</keyword>
<proteinExistence type="predicted"/>
<feature type="domain" description="HemY N-terminal" evidence="11">
    <location>
        <begin position="27"/>
        <end position="133"/>
    </location>
</feature>
<keyword evidence="5" id="KW-0997">Cell inner membrane</keyword>
<protein>
    <submittedName>
        <fullName evidence="12">Heme biosynthesis protein HemY</fullName>
    </submittedName>
</protein>
<evidence type="ECO:0000259" key="11">
    <source>
        <dbReference type="Pfam" id="PF07219"/>
    </source>
</evidence>
<evidence type="ECO:0000256" key="5">
    <source>
        <dbReference type="ARBA" id="ARBA00022519"/>
    </source>
</evidence>